<reference evidence="2" key="1">
    <citation type="journal article" date="2019" name="Int. J. Syst. Evol. Microbiol.">
        <title>The Global Catalogue of Microorganisms (GCM) 10K type strain sequencing project: providing services to taxonomists for standard genome sequencing and annotation.</title>
        <authorList>
            <consortium name="The Broad Institute Genomics Platform"/>
            <consortium name="The Broad Institute Genome Sequencing Center for Infectious Disease"/>
            <person name="Wu L."/>
            <person name="Ma J."/>
        </authorList>
    </citation>
    <scope>NUCLEOTIDE SEQUENCE [LARGE SCALE GENOMIC DNA]</scope>
    <source>
        <strain evidence="2">CGMCC 4.1721</strain>
    </source>
</reference>
<organism evidence="1 2">
    <name type="scientific">Streptomyces mutomycini</name>
    <dbReference type="NCBI Taxonomy" id="284036"/>
    <lineage>
        <taxon>Bacteria</taxon>
        <taxon>Bacillati</taxon>
        <taxon>Actinomycetota</taxon>
        <taxon>Actinomycetes</taxon>
        <taxon>Kitasatosporales</taxon>
        <taxon>Streptomycetaceae</taxon>
        <taxon>Streptomyces</taxon>
    </lineage>
</organism>
<proteinExistence type="predicted"/>
<dbReference type="Proteomes" id="UP001596208">
    <property type="component" value="Unassembled WGS sequence"/>
</dbReference>
<dbReference type="PANTHER" id="PTHR12697:SF5">
    <property type="entry name" value="DEOXYHYPUSINE HYDROXYLASE"/>
    <property type="match status" value="1"/>
</dbReference>
<comment type="caution">
    <text evidence="1">The sequence shown here is derived from an EMBL/GenBank/DDBJ whole genome shotgun (WGS) entry which is preliminary data.</text>
</comment>
<evidence type="ECO:0000313" key="1">
    <source>
        <dbReference type="EMBL" id="MFC5171068.1"/>
    </source>
</evidence>
<dbReference type="Pfam" id="PF13646">
    <property type="entry name" value="HEAT_2"/>
    <property type="match status" value="1"/>
</dbReference>
<dbReference type="SUPFAM" id="SSF48371">
    <property type="entry name" value="ARM repeat"/>
    <property type="match status" value="2"/>
</dbReference>
<gene>
    <name evidence="1" type="ORF">ACFPRK_10755</name>
</gene>
<evidence type="ECO:0000313" key="2">
    <source>
        <dbReference type="Proteomes" id="UP001596208"/>
    </source>
</evidence>
<dbReference type="Gene3D" id="1.25.10.10">
    <property type="entry name" value="Leucine-rich Repeat Variant"/>
    <property type="match status" value="3"/>
</dbReference>
<dbReference type="PANTHER" id="PTHR12697">
    <property type="entry name" value="PBS LYASE HEAT-LIKE PROTEIN"/>
    <property type="match status" value="1"/>
</dbReference>
<dbReference type="InterPro" id="IPR016024">
    <property type="entry name" value="ARM-type_fold"/>
</dbReference>
<keyword evidence="2" id="KW-1185">Reference proteome</keyword>
<name>A0ABW0B1L1_9ACTN</name>
<dbReference type="EMBL" id="JBHSKI010000004">
    <property type="protein sequence ID" value="MFC5171068.1"/>
    <property type="molecule type" value="Genomic_DNA"/>
</dbReference>
<sequence length="667" mass="70612">MWVGLEAVDWTELEHNHGPAGDMAGLLRRCAGPDARDAADAAFEISDHLFHQGGWICSAASVALPFLLRLAATPGVPVPGRRAMLDLVARLAAEAGQVNGESVDPGWETAWERALPEVLALLADPSPEIRRDTAHTLGVCGSPGESVLPSLLRCWEEDEDPVVRLDLVLGLGRAAEREPVGAQAAEVFDLLRELLDAPDPQIRLAAVHALAPTDPGLPVRRLGFLLEAIRDPSVELWRHTASVEAGVQGVHHWTAALFTGPSPTFTLGLLDEHPDGEQRIGALNQAGGLLTRWRSPTAALLPSLSARLDDPIAEVRFRAVELLACLGPKAVAHADQVASLLEDTAARTTRTGQTVAEAAVWALARFNDPRCLPGLMEAMAGARSGFASAFAYYPVTDGLHHSVLPAIEEVLSFLPDHAELLLAPLGERLEAATDEHAVNRLCKVLAGWGPAAKAAVPQLLGLLEDDRTWAAAAHALAGIGRAGNGARDLLLARSGPGEERAELAAWAYWKVGGDPGPALEAIGRTAAGAFLPRSSLRTLAGLGPHAARYADQLRTLTADADHWTRIEAAHALWAVTGDTETTVPAMTTAVRALAEGTCLPVALPALRCLALTGRAARPAAQLLRGLPSRDQRFCSNGGWRAFTQDEAVRAALEELFAACDSPVVTTI</sequence>
<dbReference type="InterPro" id="IPR011989">
    <property type="entry name" value="ARM-like"/>
</dbReference>
<dbReference type="RefSeq" id="WP_079122350.1">
    <property type="nucleotide sequence ID" value="NZ_JBHSKI010000004.1"/>
</dbReference>
<protein>
    <submittedName>
        <fullName evidence="1">HEAT repeat domain-containing protein</fullName>
    </submittedName>
</protein>
<accession>A0ABW0B1L1</accession>